<evidence type="ECO:0000256" key="2">
    <source>
        <dbReference type="SAM" id="Phobius"/>
    </source>
</evidence>
<dbReference type="Proteomes" id="UP000248340">
    <property type="component" value="Unassembled WGS sequence"/>
</dbReference>
<feature type="compositionally biased region" description="Polar residues" evidence="1">
    <location>
        <begin position="25"/>
        <end position="40"/>
    </location>
</feature>
<proteinExistence type="predicted"/>
<accession>A0A319E0X1</accession>
<evidence type="ECO:0000313" key="3">
    <source>
        <dbReference type="EMBL" id="PYH84722.1"/>
    </source>
</evidence>
<gene>
    <name evidence="3" type="ORF">BO82DRAFT_351875</name>
</gene>
<dbReference type="VEuPathDB" id="FungiDB:BO82DRAFT_351875"/>
<keyword evidence="4" id="KW-1185">Reference proteome</keyword>
<feature type="region of interest" description="Disordered" evidence="1">
    <location>
        <begin position="1"/>
        <end position="55"/>
    </location>
</feature>
<reference evidence="3 4" key="1">
    <citation type="submission" date="2016-12" db="EMBL/GenBank/DDBJ databases">
        <title>The genomes of Aspergillus section Nigri reveals drivers in fungal speciation.</title>
        <authorList>
            <consortium name="DOE Joint Genome Institute"/>
            <person name="Vesth T.C."/>
            <person name="Nybo J."/>
            <person name="Theobald S."/>
            <person name="Brandl J."/>
            <person name="Frisvad J.C."/>
            <person name="Nielsen K.F."/>
            <person name="Lyhne E.K."/>
            <person name="Kogle M.E."/>
            <person name="Kuo A."/>
            <person name="Riley R."/>
            <person name="Clum A."/>
            <person name="Nolan M."/>
            <person name="Lipzen A."/>
            <person name="Salamov A."/>
            <person name="Henrissat B."/>
            <person name="Wiebenga A."/>
            <person name="De Vries R.P."/>
            <person name="Grigoriev I.V."/>
            <person name="Mortensen U.H."/>
            <person name="Andersen M.R."/>
            <person name="Baker S.E."/>
        </authorList>
    </citation>
    <scope>NUCLEOTIDE SEQUENCE [LARGE SCALE GENOMIC DNA]</scope>
    <source>
        <strain evidence="3 4">CBS 121591</strain>
    </source>
</reference>
<dbReference type="RefSeq" id="XP_025494922.1">
    <property type="nucleotide sequence ID" value="XM_025634538.1"/>
</dbReference>
<keyword evidence="2" id="KW-0472">Membrane</keyword>
<dbReference type="EMBL" id="KZ821683">
    <property type="protein sequence ID" value="PYH84722.1"/>
    <property type="molecule type" value="Genomic_DNA"/>
</dbReference>
<protein>
    <submittedName>
        <fullName evidence="3">Uncharacterized protein</fullName>
    </submittedName>
</protein>
<feature type="transmembrane region" description="Helical" evidence="2">
    <location>
        <begin position="85"/>
        <end position="105"/>
    </location>
</feature>
<keyword evidence="2" id="KW-0812">Transmembrane</keyword>
<evidence type="ECO:0000313" key="4">
    <source>
        <dbReference type="Proteomes" id="UP000248340"/>
    </source>
</evidence>
<evidence type="ECO:0000256" key="1">
    <source>
        <dbReference type="SAM" id="MobiDB-lite"/>
    </source>
</evidence>
<keyword evidence="2" id="KW-1133">Transmembrane helix</keyword>
<dbReference type="OrthoDB" id="999962at2759"/>
<dbReference type="GeneID" id="37137279"/>
<feature type="compositionally biased region" description="Basic and acidic residues" evidence="1">
    <location>
        <begin position="41"/>
        <end position="52"/>
    </location>
</feature>
<organism evidence="3 4">
    <name type="scientific">Aspergillus uvarum CBS 121591</name>
    <dbReference type="NCBI Taxonomy" id="1448315"/>
    <lineage>
        <taxon>Eukaryota</taxon>
        <taxon>Fungi</taxon>
        <taxon>Dikarya</taxon>
        <taxon>Ascomycota</taxon>
        <taxon>Pezizomycotina</taxon>
        <taxon>Eurotiomycetes</taxon>
        <taxon>Eurotiomycetidae</taxon>
        <taxon>Eurotiales</taxon>
        <taxon>Aspergillaceae</taxon>
        <taxon>Aspergillus</taxon>
        <taxon>Aspergillus subgen. Circumdati</taxon>
    </lineage>
</organism>
<sequence>MKKEWAVDGMPSTQMNRDSPRVHPSPSQQASDVDLLTTNPRELETQKCRDNGKYGGFGGAESQELRSAGSGLATSALSRWSNLTLTFSLILGGCCANVFALEAIIK</sequence>
<dbReference type="AlphaFoldDB" id="A0A319E0X1"/>
<name>A0A319E0X1_9EURO</name>